<dbReference type="Pfam" id="PF15542">
    <property type="entry name" value="Ntox50"/>
    <property type="match status" value="1"/>
</dbReference>
<feature type="compositionally biased region" description="Basic and acidic residues" evidence="1">
    <location>
        <begin position="415"/>
        <end position="427"/>
    </location>
</feature>
<organism evidence="3 4">
    <name type="scientific">Ligilactobacillus salivarius</name>
    <dbReference type="NCBI Taxonomy" id="1624"/>
    <lineage>
        <taxon>Bacteria</taxon>
        <taxon>Bacillati</taxon>
        <taxon>Bacillota</taxon>
        <taxon>Bacilli</taxon>
        <taxon>Lactobacillales</taxon>
        <taxon>Lactobacillaceae</taxon>
        <taxon>Ligilactobacillus</taxon>
    </lineage>
</organism>
<comment type="caution">
    <text evidence="3">The sequence shown here is derived from an EMBL/GenBank/DDBJ whole genome shotgun (WGS) entry which is preliminary data.</text>
</comment>
<sequence>MDSKQKIDQDINNIANLYSNLEDKIFSEIIKVLQRGHYEDVTQDNVVQWQAQQLSQMGALTKRVIDLMADFDDISPSEIETILKQDGYEILDEVSQELKYSDQVSQPISNESFNMLDSMVRQTTDTLNNTINQTLLSRNYGVNPVMRTYQEILKRSTIETVTGLKTHDRAVKDAIYQQLDKGIEVMRDKSGRAWSLEGYTRMVLTTTSNRTYNDLRTKRMQEFGQVLCLMSSHPNSREACAYIQGKVVNIVPTDDPNYNNKYDSIYNHGYGEPAGTLGINCRHKLFPFTPGVNVNNMPQYNPKEAIRNGNLRQKQRYYERSIRDAKKRLKVAEELEDEQMIARTKTLIAARQKKLREYIKETNKMYGKKHDILTRDYDREQITYKKEKFDQSDKTESQKHVEAKIKSGQWGTKINPEKQEPHIESTKLEGKSYLYDSEDPQELLDKYAGKGKLEKTRKGKWTTKEIVKVDHKIGVDYNTGKEAEWIKIHHSKKRTHIVPYVPKEKDDTHV</sequence>
<dbReference type="RefSeq" id="WP_081533881.1">
    <property type="nucleotide sequence ID" value="NZ_NBEF01000014.1"/>
</dbReference>
<dbReference type="AlphaFoldDB" id="A0A1V9REA8"/>
<gene>
    <name evidence="3" type="ORF">B6U56_02765</name>
</gene>
<dbReference type="Pfam" id="PF06152">
    <property type="entry name" value="Phage_min_cap2"/>
    <property type="match status" value="1"/>
</dbReference>
<feature type="domain" description="Bacterial toxin 50" evidence="2">
    <location>
        <begin position="414"/>
        <end position="499"/>
    </location>
</feature>
<protein>
    <recommendedName>
        <fullName evidence="2">Bacterial toxin 50 domain-containing protein</fullName>
    </recommendedName>
</protein>
<dbReference type="InterPro" id="IPR009319">
    <property type="entry name" value="Phage_A118_VSP1"/>
</dbReference>
<feature type="compositionally biased region" description="Basic and acidic residues" evidence="1">
    <location>
        <begin position="388"/>
        <end position="405"/>
    </location>
</feature>
<feature type="region of interest" description="Disordered" evidence="1">
    <location>
        <begin position="388"/>
        <end position="427"/>
    </location>
</feature>
<evidence type="ECO:0000256" key="1">
    <source>
        <dbReference type="SAM" id="MobiDB-lite"/>
    </source>
</evidence>
<evidence type="ECO:0000259" key="2">
    <source>
        <dbReference type="Pfam" id="PF15542"/>
    </source>
</evidence>
<dbReference type="Proteomes" id="UP000192575">
    <property type="component" value="Unassembled WGS sequence"/>
</dbReference>
<dbReference type="InterPro" id="IPR029100">
    <property type="entry name" value="Ntox50"/>
</dbReference>
<reference evidence="3 4" key="1">
    <citation type="submission" date="2017-03" db="EMBL/GenBank/DDBJ databases">
        <title>Phylogenomics and comparative genomics of Lactobacillus salivarius, a mammalian gut commensal.</title>
        <authorList>
            <person name="Harris H.M."/>
        </authorList>
    </citation>
    <scope>NUCLEOTIDE SEQUENCE [LARGE SCALE GENOMIC DNA]</scope>
    <source>
        <strain evidence="3 4">JCM 1047</strain>
    </source>
</reference>
<name>A0A1V9REA8_9LACO</name>
<accession>A0A1V9REA8</accession>
<evidence type="ECO:0000313" key="4">
    <source>
        <dbReference type="Proteomes" id="UP000192575"/>
    </source>
</evidence>
<dbReference type="GO" id="GO:0005198">
    <property type="term" value="F:structural molecule activity"/>
    <property type="evidence" value="ECO:0007669"/>
    <property type="project" value="InterPro"/>
</dbReference>
<dbReference type="EMBL" id="NBEF01000014">
    <property type="protein sequence ID" value="OQQ91349.1"/>
    <property type="molecule type" value="Genomic_DNA"/>
</dbReference>
<evidence type="ECO:0000313" key="3">
    <source>
        <dbReference type="EMBL" id="OQQ91349.1"/>
    </source>
</evidence>
<proteinExistence type="predicted"/>